<keyword evidence="10" id="KW-0175">Coiled coil</keyword>
<evidence type="ECO:0000256" key="7">
    <source>
        <dbReference type="ARBA" id="ARBA00022825"/>
    </source>
</evidence>
<evidence type="ECO:0000259" key="12">
    <source>
        <dbReference type="Pfam" id="PF01343"/>
    </source>
</evidence>
<feature type="domain" description="Peptidase S49 N-terminal proteobacteria" evidence="13">
    <location>
        <begin position="3"/>
        <end position="149"/>
    </location>
</feature>
<dbReference type="InterPro" id="IPR029045">
    <property type="entry name" value="ClpP/crotonase-like_dom_sf"/>
</dbReference>
<dbReference type="Pfam" id="PF01343">
    <property type="entry name" value="Peptidase_S49"/>
    <property type="match status" value="1"/>
</dbReference>
<evidence type="ECO:0000256" key="3">
    <source>
        <dbReference type="ARBA" id="ARBA00022475"/>
    </source>
</evidence>
<keyword evidence="7" id="KW-0720">Serine protease</keyword>
<feature type="transmembrane region" description="Helical" evidence="11">
    <location>
        <begin position="6"/>
        <end position="30"/>
    </location>
</feature>
<evidence type="ECO:0000256" key="5">
    <source>
        <dbReference type="ARBA" id="ARBA00022692"/>
    </source>
</evidence>
<evidence type="ECO:0000256" key="4">
    <source>
        <dbReference type="ARBA" id="ARBA00022670"/>
    </source>
</evidence>
<evidence type="ECO:0000256" key="2">
    <source>
        <dbReference type="ARBA" id="ARBA00008683"/>
    </source>
</evidence>
<sequence>MWSEYLIFLLKTVTIVVALALLIGLLAGMARRQSDEEKGKIRVENVSKKLEKLKQRLSEALVTDKKALKNMRKAEKKAQKAAAKNSEDPAKPKAWVLDFKGDMQASQVHALAESVSAVLHMATPQDTVVLRLESPGGVVHGYGLAASQLARLKAKQLSLVIAVDKVAASGGYMMAALADRIVAAPFAVVGSIGVVAQLPNLHRFLKRNDIDIELHTAGEFKRTLTVLGENTEAGREKFKQDLENIHRLFKDHVVKARPALDINAVSTGEFWFGTDALARGLVDELATSDDLLQGFHETHQVYRVSFETPQPLAKKLSAAAMLFVDQLYGKLAGRSMPFQ</sequence>
<organism evidence="14 15">
    <name type="scientific">Saccharospirillum mangrovi</name>
    <dbReference type="NCBI Taxonomy" id="2161747"/>
    <lineage>
        <taxon>Bacteria</taxon>
        <taxon>Pseudomonadati</taxon>
        <taxon>Pseudomonadota</taxon>
        <taxon>Gammaproteobacteria</taxon>
        <taxon>Oceanospirillales</taxon>
        <taxon>Saccharospirillaceae</taxon>
        <taxon>Saccharospirillum</taxon>
    </lineage>
</organism>
<name>A0ABV7ZW07_9GAMM</name>
<dbReference type="NCBIfam" id="NF008745">
    <property type="entry name" value="PRK11778.1"/>
    <property type="match status" value="1"/>
</dbReference>
<evidence type="ECO:0000256" key="10">
    <source>
        <dbReference type="SAM" id="Coils"/>
    </source>
</evidence>
<keyword evidence="3" id="KW-1003">Cell membrane</keyword>
<dbReference type="InterPro" id="IPR047272">
    <property type="entry name" value="S49_SppA_C"/>
</dbReference>
<accession>A0ABV7ZW07</accession>
<proteinExistence type="inferred from homology"/>
<feature type="coiled-coil region" evidence="10">
    <location>
        <begin position="36"/>
        <end position="84"/>
    </location>
</feature>
<keyword evidence="6 14" id="KW-0378">Hydrolase</keyword>
<dbReference type="Pfam" id="PF08496">
    <property type="entry name" value="Peptidase_S49_N"/>
    <property type="match status" value="1"/>
</dbReference>
<keyword evidence="15" id="KW-1185">Reference proteome</keyword>
<evidence type="ECO:0000256" key="11">
    <source>
        <dbReference type="SAM" id="Phobius"/>
    </source>
</evidence>
<dbReference type="EMBL" id="JBHRYR010000003">
    <property type="protein sequence ID" value="MFC3852702.1"/>
    <property type="molecule type" value="Genomic_DNA"/>
</dbReference>
<evidence type="ECO:0000313" key="15">
    <source>
        <dbReference type="Proteomes" id="UP001595617"/>
    </source>
</evidence>
<comment type="subcellular location">
    <subcellularLocation>
        <location evidence="1">Cell membrane</location>
    </subcellularLocation>
</comment>
<evidence type="ECO:0000259" key="13">
    <source>
        <dbReference type="Pfam" id="PF08496"/>
    </source>
</evidence>
<dbReference type="Gene3D" id="6.20.330.10">
    <property type="match status" value="1"/>
</dbReference>
<evidence type="ECO:0000256" key="8">
    <source>
        <dbReference type="ARBA" id="ARBA00022989"/>
    </source>
</evidence>
<keyword evidence="4 14" id="KW-0645">Protease</keyword>
<evidence type="ECO:0000313" key="14">
    <source>
        <dbReference type="EMBL" id="MFC3852702.1"/>
    </source>
</evidence>
<keyword evidence="5 11" id="KW-0812">Transmembrane</keyword>
<keyword evidence="9 11" id="KW-0472">Membrane</keyword>
<comment type="similarity">
    <text evidence="2">Belongs to the peptidase S49 family.</text>
</comment>
<dbReference type="Gene3D" id="3.90.226.10">
    <property type="entry name" value="2-enoyl-CoA Hydratase, Chain A, domain 1"/>
    <property type="match status" value="1"/>
</dbReference>
<evidence type="ECO:0000256" key="9">
    <source>
        <dbReference type="ARBA" id="ARBA00023136"/>
    </source>
</evidence>
<dbReference type="PANTHER" id="PTHR42987">
    <property type="entry name" value="PEPTIDASE S49"/>
    <property type="match status" value="1"/>
</dbReference>
<dbReference type="Proteomes" id="UP001595617">
    <property type="component" value="Unassembled WGS sequence"/>
</dbReference>
<protein>
    <submittedName>
        <fullName evidence="14">Protease SohB</fullName>
        <ecNumber evidence="14">3.4.21.-</ecNumber>
    </submittedName>
</protein>
<evidence type="ECO:0000256" key="6">
    <source>
        <dbReference type="ARBA" id="ARBA00022801"/>
    </source>
</evidence>
<feature type="domain" description="Peptidase S49" evidence="12">
    <location>
        <begin position="153"/>
        <end position="299"/>
    </location>
</feature>
<dbReference type="EC" id="3.4.21.-" evidence="14"/>
<dbReference type="CDD" id="cd07023">
    <property type="entry name" value="S49_Sppa_N_C"/>
    <property type="match status" value="1"/>
</dbReference>
<dbReference type="RefSeq" id="WP_380695163.1">
    <property type="nucleotide sequence ID" value="NZ_JBHRYR010000003.1"/>
</dbReference>
<dbReference type="GO" id="GO:0006508">
    <property type="term" value="P:proteolysis"/>
    <property type="evidence" value="ECO:0007669"/>
    <property type="project" value="UniProtKB-KW"/>
</dbReference>
<dbReference type="GO" id="GO:0008233">
    <property type="term" value="F:peptidase activity"/>
    <property type="evidence" value="ECO:0007669"/>
    <property type="project" value="UniProtKB-KW"/>
</dbReference>
<dbReference type="PANTHER" id="PTHR42987:SF4">
    <property type="entry name" value="PROTEASE SOHB-RELATED"/>
    <property type="match status" value="1"/>
</dbReference>
<dbReference type="SUPFAM" id="SSF52096">
    <property type="entry name" value="ClpP/crotonase"/>
    <property type="match status" value="1"/>
</dbReference>
<dbReference type="InterPro" id="IPR002142">
    <property type="entry name" value="Peptidase_S49"/>
</dbReference>
<gene>
    <name evidence="14" type="primary">sohB</name>
    <name evidence="14" type="ORF">ACFOOG_07650</name>
</gene>
<dbReference type="InterPro" id="IPR013703">
    <property type="entry name" value="Peptidase_S49_N_proteobac"/>
</dbReference>
<evidence type="ECO:0000256" key="1">
    <source>
        <dbReference type="ARBA" id="ARBA00004236"/>
    </source>
</evidence>
<comment type="caution">
    <text evidence="14">The sequence shown here is derived from an EMBL/GenBank/DDBJ whole genome shotgun (WGS) entry which is preliminary data.</text>
</comment>
<keyword evidence="8 11" id="KW-1133">Transmembrane helix</keyword>
<reference evidence="15" key="1">
    <citation type="journal article" date="2019" name="Int. J. Syst. Evol. Microbiol.">
        <title>The Global Catalogue of Microorganisms (GCM) 10K type strain sequencing project: providing services to taxonomists for standard genome sequencing and annotation.</title>
        <authorList>
            <consortium name="The Broad Institute Genomics Platform"/>
            <consortium name="The Broad Institute Genome Sequencing Center for Infectious Disease"/>
            <person name="Wu L."/>
            <person name="Ma J."/>
        </authorList>
    </citation>
    <scope>NUCLEOTIDE SEQUENCE [LARGE SCALE GENOMIC DNA]</scope>
    <source>
        <strain evidence="15">IBRC 10765</strain>
    </source>
</reference>